<feature type="compositionally biased region" description="Low complexity" evidence="1">
    <location>
        <begin position="45"/>
        <end position="60"/>
    </location>
</feature>
<feature type="compositionally biased region" description="Polar residues" evidence="1">
    <location>
        <begin position="149"/>
        <end position="162"/>
    </location>
</feature>
<dbReference type="EnsemblMetazoa" id="G12715.1">
    <property type="protein sequence ID" value="G12715.1:cds"/>
    <property type="gene ID" value="G12715"/>
</dbReference>
<dbReference type="Proteomes" id="UP000005408">
    <property type="component" value="Unassembled WGS sequence"/>
</dbReference>
<feature type="compositionally biased region" description="Basic residues" evidence="1">
    <location>
        <begin position="61"/>
        <end position="81"/>
    </location>
</feature>
<name>A0A8W8I6H2_MAGGI</name>
<feature type="region of interest" description="Disordered" evidence="1">
    <location>
        <begin position="24"/>
        <end position="175"/>
    </location>
</feature>
<feature type="compositionally biased region" description="Basic and acidic residues" evidence="1">
    <location>
        <begin position="24"/>
        <end position="40"/>
    </location>
</feature>
<evidence type="ECO:0000313" key="2">
    <source>
        <dbReference type="EnsemblMetazoa" id="G12715.1:cds"/>
    </source>
</evidence>
<organism evidence="2 3">
    <name type="scientific">Magallana gigas</name>
    <name type="common">Pacific oyster</name>
    <name type="synonym">Crassostrea gigas</name>
    <dbReference type="NCBI Taxonomy" id="29159"/>
    <lineage>
        <taxon>Eukaryota</taxon>
        <taxon>Metazoa</taxon>
        <taxon>Spiralia</taxon>
        <taxon>Lophotrochozoa</taxon>
        <taxon>Mollusca</taxon>
        <taxon>Bivalvia</taxon>
        <taxon>Autobranchia</taxon>
        <taxon>Pteriomorphia</taxon>
        <taxon>Ostreida</taxon>
        <taxon>Ostreoidea</taxon>
        <taxon>Ostreidae</taxon>
        <taxon>Magallana</taxon>
    </lineage>
</organism>
<evidence type="ECO:0000256" key="1">
    <source>
        <dbReference type="SAM" id="MobiDB-lite"/>
    </source>
</evidence>
<evidence type="ECO:0000313" key="3">
    <source>
        <dbReference type="Proteomes" id="UP000005408"/>
    </source>
</evidence>
<reference evidence="2" key="1">
    <citation type="submission" date="2022-08" db="UniProtKB">
        <authorList>
            <consortium name="EnsemblMetazoa"/>
        </authorList>
    </citation>
    <scope>IDENTIFICATION</scope>
    <source>
        <strain evidence="2">05x7-T-G4-1.051#20</strain>
    </source>
</reference>
<sequence length="228" mass="25709">MDRSGKEKEKKKWTLRRFQSSFLKRSDEDSAHRVPDESNRRAKSSIDLSSSSDSRTPPSASKRRFWRSFRLKTRGLRHRQQGKSSEEGDRGLSISQPDINASRFSDDDDIRNSRGSNDFDHLFSSTDTASPEKSGPDRSVSDPDVSPIKGNQNVSTQRSRSQSVEEREDEGDSGIAVIESSQTVATICVLPQDAETWTGLYLSGEMRKDQILVSEIDTPILLILMLWL</sequence>
<keyword evidence="3" id="KW-1185">Reference proteome</keyword>
<protein>
    <submittedName>
        <fullName evidence="2">Uncharacterized protein</fullName>
    </submittedName>
</protein>
<accession>A0A8W8I6H2</accession>
<dbReference type="AlphaFoldDB" id="A0A8W8I6H2"/>
<feature type="compositionally biased region" description="Polar residues" evidence="1">
    <location>
        <begin position="93"/>
        <end position="103"/>
    </location>
</feature>
<proteinExistence type="predicted"/>